<reference evidence="3 4" key="1">
    <citation type="submission" date="2017-08" db="EMBL/GenBank/DDBJ databases">
        <title>Pusillimonas indicus sp. nov., a member of the family Alcaligenaceae isolated from surface seawater.</title>
        <authorList>
            <person name="Li J."/>
        </authorList>
    </citation>
    <scope>NUCLEOTIDE SEQUENCE [LARGE SCALE GENOMIC DNA]</scope>
    <source>
        <strain evidence="1 4">17-4A</strain>
        <strain evidence="2 3">L52-1-41</strain>
    </source>
</reference>
<comment type="caution">
    <text evidence="2">The sequence shown here is derived from an EMBL/GenBank/DDBJ whole genome shotgun (WGS) entry which is preliminary data.</text>
</comment>
<dbReference type="Proteomes" id="UP000266483">
    <property type="component" value="Unassembled WGS sequence"/>
</dbReference>
<dbReference type="Proteomes" id="UP000266206">
    <property type="component" value="Unassembled WGS sequence"/>
</dbReference>
<evidence type="ECO:0000313" key="1">
    <source>
        <dbReference type="EMBL" id="RII81862.1"/>
    </source>
</evidence>
<dbReference type="AlphaFoldDB" id="A0A3A1YT76"/>
<dbReference type="EMBL" id="NQOU01000007">
    <property type="protein sequence ID" value="RII81862.1"/>
    <property type="molecule type" value="Genomic_DNA"/>
</dbReference>
<sequence length="61" mass="6770">MLQEYGPETRSSAVPNGEYSRMKTTINTGSVRFPQQTNLQIADTTPIPVLYSTLTITTLVH</sequence>
<keyword evidence="4" id="KW-1185">Reference proteome</keyword>
<evidence type="ECO:0000313" key="3">
    <source>
        <dbReference type="Proteomes" id="UP000266206"/>
    </source>
</evidence>
<name>A0A3A1YT76_9BURK</name>
<protein>
    <submittedName>
        <fullName evidence="2">Uncharacterized protein</fullName>
    </submittedName>
</protein>
<organism evidence="2 3">
    <name type="scientific">Neopusillimonas maritima</name>
    <dbReference type="NCBI Taxonomy" id="2026239"/>
    <lineage>
        <taxon>Bacteria</taxon>
        <taxon>Pseudomonadati</taxon>
        <taxon>Pseudomonadota</taxon>
        <taxon>Betaproteobacteria</taxon>
        <taxon>Burkholderiales</taxon>
        <taxon>Alcaligenaceae</taxon>
        <taxon>Neopusillimonas</taxon>
    </lineage>
</organism>
<proteinExistence type="predicted"/>
<dbReference type="EMBL" id="NQYH01000009">
    <property type="protein sequence ID" value="RIY40418.1"/>
    <property type="molecule type" value="Genomic_DNA"/>
</dbReference>
<evidence type="ECO:0000313" key="4">
    <source>
        <dbReference type="Proteomes" id="UP000266483"/>
    </source>
</evidence>
<gene>
    <name evidence="1" type="ORF">CJO09_13950</name>
    <name evidence="2" type="ORF">CJP73_11180</name>
</gene>
<dbReference type="RefSeq" id="WP_119442908.1">
    <property type="nucleotide sequence ID" value="NZ_NQOU01000007.1"/>
</dbReference>
<evidence type="ECO:0000313" key="2">
    <source>
        <dbReference type="EMBL" id="RIY40418.1"/>
    </source>
</evidence>
<accession>A0A3A1YT76</accession>